<evidence type="ECO:0000256" key="5">
    <source>
        <dbReference type="ARBA" id="ARBA00048018"/>
    </source>
</evidence>
<dbReference type="GO" id="GO:0051500">
    <property type="term" value="F:D-tyrosyl-tRNA(Tyr) deacylase activity"/>
    <property type="evidence" value="ECO:0007669"/>
    <property type="project" value="TreeGrafter"/>
</dbReference>
<dbReference type="NCBIfam" id="TIGR00256">
    <property type="entry name" value="D-aminoacyl-tRNA deacylase"/>
    <property type="match status" value="1"/>
</dbReference>
<keyword evidence="6" id="KW-0963">Cytoplasm</keyword>
<name>A0A6V8QYW1_TRIAP</name>
<keyword evidence="6" id="KW-0820">tRNA-binding</keyword>
<dbReference type="OrthoDB" id="275783at2759"/>
<dbReference type="AlphaFoldDB" id="A0A6V8QYW1"/>
<comment type="caution">
    <text evidence="8">The sequence shown here is derived from an EMBL/GenBank/DDBJ whole genome shotgun (WGS) entry which is preliminary data.</text>
</comment>
<keyword evidence="6" id="KW-0378">Hydrolase</keyword>
<comment type="catalytic activity">
    <reaction evidence="4">
        <text>glycyl-tRNA(Ala) + H2O = tRNA(Ala) + glycine + H(+)</text>
        <dbReference type="Rhea" id="RHEA:53744"/>
        <dbReference type="Rhea" id="RHEA-COMP:9657"/>
        <dbReference type="Rhea" id="RHEA-COMP:13640"/>
        <dbReference type="ChEBI" id="CHEBI:15377"/>
        <dbReference type="ChEBI" id="CHEBI:15378"/>
        <dbReference type="ChEBI" id="CHEBI:57305"/>
        <dbReference type="ChEBI" id="CHEBI:78442"/>
        <dbReference type="ChEBI" id="CHEBI:78522"/>
        <dbReference type="EC" id="3.1.1.96"/>
    </reaction>
</comment>
<dbReference type="HAMAP" id="MF_00518">
    <property type="entry name" value="Deacylase_Dtd"/>
    <property type="match status" value="1"/>
</dbReference>
<dbReference type="PANTHER" id="PTHR10472">
    <property type="entry name" value="D-TYROSYL-TRNA TYR DEACYLASE"/>
    <property type="match status" value="1"/>
</dbReference>
<comment type="similarity">
    <text evidence="1 6">Belongs to the DTD family.</text>
</comment>
<evidence type="ECO:0000256" key="2">
    <source>
        <dbReference type="ARBA" id="ARBA00013056"/>
    </source>
</evidence>
<dbReference type="EMBL" id="BLZH01000007">
    <property type="protein sequence ID" value="GFP57016.1"/>
    <property type="molecule type" value="Genomic_DNA"/>
</dbReference>
<dbReference type="InterPro" id="IPR023509">
    <property type="entry name" value="DTD-like_sf"/>
</dbReference>
<dbReference type="InterPro" id="IPR003732">
    <property type="entry name" value="Daa-tRNA_deacyls_DTD"/>
</dbReference>
<comment type="catalytic activity">
    <reaction evidence="5">
        <text>a D-aminoacyl-tRNA + H2O = a tRNA + a D-alpha-amino acid + H(+)</text>
        <dbReference type="Rhea" id="RHEA:13953"/>
        <dbReference type="Rhea" id="RHEA-COMP:10123"/>
        <dbReference type="Rhea" id="RHEA-COMP:10124"/>
        <dbReference type="ChEBI" id="CHEBI:15377"/>
        <dbReference type="ChEBI" id="CHEBI:15378"/>
        <dbReference type="ChEBI" id="CHEBI:59871"/>
        <dbReference type="ChEBI" id="CHEBI:78442"/>
        <dbReference type="ChEBI" id="CHEBI:79333"/>
        <dbReference type="EC" id="3.1.1.96"/>
    </reaction>
</comment>
<dbReference type="SUPFAM" id="SSF69500">
    <property type="entry name" value="DTD-like"/>
    <property type="match status" value="1"/>
</dbReference>
<comment type="subcellular location">
    <subcellularLocation>
        <location evidence="6">Cytoplasm</location>
    </subcellularLocation>
</comment>
<feature type="signal peptide" evidence="7">
    <location>
        <begin position="1"/>
        <end position="30"/>
    </location>
</feature>
<proteinExistence type="inferred from homology"/>
<dbReference type="Gene3D" id="3.50.80.10">
    <property type="entry name" value="D-tyrosyl-tRNA(Tyr) deacylase"/>
    <property type="match status" value="1"/>
</dbReference>
<dbReference type="Proteomes" id="UP000517252">
    <property type="component" value="Unassembled WGS sequence"/>
</dbReference>
<reference evidence="8 9" key="1">
    <citation type="submission" date="2020-07" db="EMBL/GenBank/DDBJ databases">
        <title>Trichoderma asperellum IC-1 whole genome shotgun sequence.</title>
        <authorList>
            <person name="Kanamasa S."/>
            <person name="Takahashi H."/>
        </authorList>
    </citation>
    <scope>NUCLEOTIDE SEQUENCE [LARGE SCALE GENOMIC DNA]</scope>
    <source>
        <strain evidence="8 9">IC-1</strain>
    </source>
</reference>
<evidence type="ECO:0000256" key="3">
    <source>
        <dbReference type="ARBA" id="ARBA00020007"/>
    </source>
</evidence>
<dbReference type="FunFam" id="3.50.80.10:FF:000001">
    <property type="entry name" value="D-aminoacyl-tRNA deacylase"/>
    <property type="match status" value="1"/>
</dbReference>
<protein>
    <recommendedName>
        <fullName evidence="3 6">D-aminoacyl-tRNA deacylase</fullName>
        <ecNumber evidence="2 6">3.1.1.96</ecNumber>
    </recommendedName>
</protein>
<keyword evidence="6" id="KW-0694">RNA-binding</keyword>
<evidence type="ECO:0000313" key="9">
    <source>
        <dbReference type="Proteomes" id="UP000517252"/>
    </source>
</evidence>
<keyword evidence="7" id="KW-0732">Signal</keyword>
<gene>
    <name evidence="8" type="ORF">TASIC1_0007050800</name>
</gene>
<feature type="chain" id="PRO_5028408832" description="D-aminoacyl-tRNA deacylase" evidence="7">
    <location>
        <begin position="31"/>
        <end position="179"/>
    </location>
</feature>
<evidence type="ECO:0000256" key="6">
    <source>
        <dbReference type="RuleBase" id="RU003470"/>
    </source>
</evidence>
<evidence type="ECO:0000256" key="4">
    <source>
        <dbReference type="ARBA" id="ARBA00047676"/>
    </source>
</evidence>
<dbReference type="Pfam" id="PF02580">
    <property type="entry name" value="Tyr_Deacylase"/>
    <property type="match status" value="1"/>
</dbReference>
<dbReference type="GO" id="GO:0005737">
    <property type="term" value="C:cytoplasm"/>
    <property type="evidence" value="ECO:0007669"/>
    <property type="project" value="UniProtKB-SubCell"/>
</dbReference>
<dbReference type="GO" id="GO:0000049">
    <property type="term" value="F:tRNA binding"/>
    <property type="evidence" value="ECO:0007669"/>
    <property type="project" value="UniProtKB-KW"/>
</dbReference>
<dbReference type="PANTHER" id="PTHR10472:SF5">
    <property type="entry name" value="D-AMINOACYL-TRNA DEACYLASE 1"/>
    <property type="match status" value="1"/>
</dbReference>
<accession>A0A6V8QYW1</accession>
<evidence type="ECO:0000256" key="1">
    <source>
        <dbReference type="ARBA" id="ARBA00009673"/>
    </source>
</evidence>
<dbReference type="EC" id="3.1.1.96" evidence="2 6"/>
<evidence type="ECO:0000256" key="7">
    <source>
        <dbReference type="SAM" id="SignalP"/>
    </source>
</evidence>
<evidence type="ECO:0000313" key="8">
    <source>
        <dbReference type="EMBL" id="GFP57016.1"/>
    </source>
</evidence>
<organism evidence="8 9">
    <name type="scientific">Trichoderma asperellum</name>
    <name type="common">Filamentous fungus</name>
    <dbReference type="NCBI Taxonomy" id="101201"/>
    <lineage>
        <taxon>Eukaryota</taxon>
        <taxon>Fungi</taxon>
        <taxon>Dikarya</taxon>
        <taxon>Ascomycota</taxon>
        <taxon>Pezizomycotina</taxon>
        <taxon>Sordariomycetes</taxon>
        <taxon>Hypocreomycetidae</taxon>
        <taxon>Hypocreales</taxon>
        <taxon>Hypocreaceae</taxon>
        <taxon>Trichoderma</taxon>
    </lineage>
</organism>
<sequence length="179" mass="19379">MKGRPNLLPSIAPLCAVIEGLLSIIQRVLSASVTVEKQLVSSIGRGVLVFAAVAPGDTEKEADSLANKVVKMKLWDDEDGGRWKRSVTDIEGEVLCVSQFTLLAKTKKGTKPDFHGAANPEEASRLYHYFVQKVKDLYLADRVKDGKFQAMMEVALVNDGPVTLELQAGAPVSERIGGN</sequence>